<feature type="domain" description="AAA+ ATPase" evidence="2">
    <location>
        <begin position="130"/>
        <end position="277"/>
    </location>
</feature>
<keyword evidence="4" id="KW-1185">Reference proteome</keyword>
<proteinExistence type="predicted"/>
<evidence type="ECO:0000313" key="4">
    <source>
        <dbReference type="Proteomes" id="UP000198931"/>
    </source>
</evidence>
<keyword evidence="1" id="KW-0175">Coiled coil</keyword>
<dbReference type="SUPFAM" id="SSF52540">
    <property type="entry name" value="P-loop containing nucleoside triphosphate hydrolases"/>
    <property type="match status" value="1"/>
</dbReference>
<evidence type="ECO:0000313" key="3">
    <source>
        <dbReference type="EMBL" id="SFH77998.1"/>
    </source>
</evidence>
<dbReference type="STRING" id="1125876.SAMN05443292_0079"/>
<dbReference type="GO" id="GO:0016887">
    <property type="term" value="F:ATP hydrolysis activity"/>
    <property type="evidence" value="ECO:0007669"/>
    <property type="project" value="InterPro"/>
</dbReference>
<gene>
    <name evidence="3" type="ORF">SAMN05443292_0079</name>
</gene>
<dbReference type="InterPro" id="IPR011704">
    <property type="entry name" value="ATPase_dyneun-rel_AAA"/>
</dbReference>
<dbReference type="InterPro" id="IPR003593">
    <property type="entry name" value="AAA+_ATPase"/>
</dbReference>
<name>A0A1I3CUE8_9FLAO</name>
<organism evidence="3 4">
    <name type="scientific">Halpernia frigidisoli</name>
    <dbReference type="NCBI Taxonomy" id="1125876"/>
    <lineage>
        <taxon>Bacteria</taxon>
        <taxon>Pseudomonadati</taxon>
        <taxon>Bacteroidota</taxon>
        <taxon>Flavobacteriia</taxon>
        <taxon>Flavobacteriales</taxon>
        <taxon>Weeksellaceae</taxon>
        <taxon>Chryseobacterium group</taxon>
        <taxon>Halpernia</taxon>
    </lineage>
</organism>
<dbReference type="RefSeq" id="WP_177205401.1">
    <property type="nucleotide sequence ID" value="NZ_FOQT01000001.1"/>
</dbReference>
<protein>
    <submittedName>
        <fullName evidence="3">AAA domain (Dynein-related subfamily)</fullName>
    </submittedName>
</protein>
<dbReference type="GO" id="GO:0005524">
    <property type="term" value="F:ATP binding"/>
    <property type="evidence" value="ECO:0007669"/>
    <property type="project" value="InterPro"/>
</dbReference>
<dbReference type="Proteomes" id="UP000198931">
    <property type="component" value="Unassembled WGS sequence"/>
</dbReference>
<dbReference type="InterPro" id="IPR027417">
    <property type="entry name" value="P-loop_NTPase"/>
</dbReference>
<dbReference type="CDD" id="cd00009">
    <property type="entry name" value="AAA"/>
    <property type="match status" value="1"/>
</dbReference>
<dbReference type="Pfam" id="PF07728">
    <property type="entry name" value="AAA_5"/>
    <property type="match status" value="1"/>
</dbReference>
<evidence type="ECO:0000256" key="1">
    <source>
        <dbReference type="SAM" id="Coils"/>
    </source>
</evidence>
<dbReference type="Gene3D" id="3.40.50.300">
    <property type="entry name" value="P-loop containing nucleotide triphosphate hydrolases"/>
    <property type="match status" value="1"/>
</dbReference>
<sequence length="348" mass="39745">METTRSQRTSKSQSQKKGNIMIDFFLDQHLEDIKNKIAVDLLFKIEKDFEQRLRSNLGRVNSEIKKLITNKDLINEDRKNLHKEIVDLKTKLDSIRNYKTISIKIQHDDQLKDLGAQHYQFSKLLQYVQTKNNVFMVGSAGSGKTTAAENIAKALNLEFYFTGAITSEFKLTGFMNAHGQIVSTQFRKAYEEGGVFLFDEIDASFPQAILAFNAALANKFMDFPDGRINRHKDFYCIAAANTFGTGADRKYVGRNQLDAASLDRFIFLSWEIDENLEHQLANNTEWTNYVQKVRKAVAKISERVVVSPRASMIGAELLQLGISREEVEQDVLWKGLDASRIKMIKNNI</sequence>
<dbReference type="AlphaFoldDB" id="A0A1I3CUE8"/>
<accession>A0A1I3CUE8</accession>
<dbReference type="EMBL" id="FOQT01000001">
    <property type="protein sequence ID" value="SFH77998.1"/>
    <property type="molecule type" value="Genomic_DNA"/>
</dbReference>
<feature type="coiled-coil region" evidence="1">
    <location>
        <begin position="64"/>
        <end position="91"/>
    </location>
</feature>
<reference evidence="3 4" key="1">
    <citation type="submission" date="2016-10" db="EMBL/GenBank/DDBJ databases">
        <authorList>
            <person name="de Groot N.N."/>
        </authorList>
    </citation>
    <scope>NUCLEOTIDE SEQUENCE [LARGE SCALE GENOMIC DNA]</scope>
    <source>
        <strain evidence="3 4">DSM 26000</strain>
    </source>
</reference>
<evidence type="ECO:0000259" key="2">
    <source>
        <dbReference type="SMART" id="SM00382"/>
    </source>
</evidence>
<dbReference type="SMART" id="SM00382">
    <property type="entry name" value="AAA"/>
    <property type="match status" value="1"/>
</dbReference>